<dbReference type="AlphaFoldDB" id="R0G9U4"/>
<feature type="transmembrane region" description="Helical" evidence="1">
    <location>
        <begin position="258"/>
        <end position="278"/>
    </location>
</feature>
<protein>
    <submittedName>
        <fullName evidence="2">Uncharacterized protein</fullName>
    </submittedName>
</protein>
<keyword evidence="1" id="KW-0812">Transmembrane</keyword>
<gene>
    <name evidence="2" type="ORF">CARUB_v10015598mg</name>
</gene>
<dbReference type="EMBL" id="KB870807">
    <property type="protein sequence ID" value="EOA32326.1"/>
    <property type="molecule type" value="Genomic_DNA"/>
</dbReference>
<feature type="transmembrane region" description="Helical" evidence="1">
    <location>
        <begin position="147"/>
        <end position="171"/>
    </location>
</feature>
<keyword evidence="3" id="KW-1185">Reference proteome</keyword>
<feature type="transmembrane region" description="Helical" evidence="1">
    <location>
        <begin position="183"/>
        <end position="208"/>
    </location>
</feature>
<dbReference type="eggNOG" id="ENOG502S2UB">
    <property type="taxonomic scope" value="Eukaryota"/>
</dbReference>
<accession>R0G9U4</accession>
<organism evidence="2 3">
    <name type="scientific">Capsella rubella</name>
    <dbReference type="NCBI Taxonomy" id="81985"/>
    <lineage>
        <taxon>Eukaryota</taxon>
        <taxon>Viridiplantae</taxon>
        <taxon>Streptophyta</taxon>
        <taxon>Embryophyta</taxon>
        <taxon>Tracheophyta</taxon>
        <taxon>Spermatophyta</taxon>
        <taxon>Magnoliopsida</taxon>
        <taxon>eudicotyledons</taxon>
        <taxon>Gunneridae</taxon>
        <taxon>Pentapetalae</taxon>
        <taxon>rosids</taxon>
        <taxon>malvids</taxon>
        <taxon>Brassicales</taxon>
        <taxon>Brassicaceae</taxon>
        <taxon>Camelineae</taxon>
        <taxon>Capsella</taxon>
    </lineage>
</organism>
<keyword evidence="1" id="KW-1133">Transmembrane helix</keyword>
<dbReference type="OrthoDB" id="777403at2759"/>
<dbReference type="KEGG" id="crb:17892506"/>
<dbReference type="PANTHER" id="PTHR33133">
    <property type="entry name" value="OS08G0107100 PROTEIN-RELATED"/>
    <property type="match status" value="1"/>
</dbReference>
<evidence type="ECO:0000313" key="2">
    <source>
        <dbReference type="EMBL" id="EOA32326.1"/>
    </source>
</evidence>
<feature type="transmembrane region" description="Helical" evidence="1">
    <location>
        <begin position="229"/>
        <end position="252"/>
    </location>
</feature>
<proteinExistence type="predicted"/>
<sequence>MDRFYFLNVVMEVAGILNESRKLFLKNKKLMFSVLAFPLLLTCLVYLFNAIAIKPEITNLILESSLLPMTDPSSPEFAAHLMRYFAYFRQFFSSLYIFIAVSSIINLLSVLVMVHASALTHKEDSFKLKDLPILTLKYWKGPLVTSFYIALFNLGYWFLFYIIIFSLFIFSTKFDTLAAKIRALWILLAVFESYLAIVWNLSMVISILEDTYGIQALGKAAKIVKGMKPKLFILNLCFGLLSFGLSQILRLIDWSGSFPAILATGLVFVSSLFVVRMFQLVAYTVTYFQCNQDAESLRDVEYTKLSSTTLMGELP</sequence>
<feature type="transmembrane region" description="Helical" evidence="1">
    <location>
        <begin position="30"/>
        <end position="53"/>
    </location>
</feature>
<name>R0G9U4_9BRAS</name>
<reference evidence="3" key="1">
    <citation type="journal article" date="2013" name="Nat. Genet.">
        <title>The Capsella rubella genome and the genomic consequences of rapid mating system evolution.</title>
        <authorList>
            <person name="Slotte T."/>
            <person name="Hazzouri K.M."/>
            <person name="Agren J.A."/>
            <person name="Koenig D."/>
            <person name="Maumus F."/>
            <person name="Guo Y.L."/>
            <person name="Steige K."/>
            <person name="Platts A.E."/>
            <person name="Escobar J.S."/>
            <person name="Newman L.K."/>
            <person name="Wang W."/>
            <person name="Mandakova T."/>
            <person name="Vello E."/>
            <person name="Smith L.M."/>
            <person name="Henz S.R."/>
            <person name="Steffen J."/>
            <person name="Takuno S."/>
            <person name="Brandvain Y."/>
            <person name="Coop G."/>
            <person name="Andolfatto P."/>
            <person name="Hu T.T."/>
            <person name="Blanchette M."/>
            <person name="Clark R.M."/>
            <person name="Quesneville H."/>
            <person name="Nordborg M."/>
            <person name="Gaut B.S."/>
            <person name="Lysak M.A."/>
            <person name="Jenkins J."/>
            <person name="Grimwood J."/>
            <person name="Chapman J."/>
            <person name="Prochnik S."/>
            <person name="Shu S."/>
            <person name="Rokhsar D."/>
            <person name="Schmutz J."/>
            <person name="Weigel D."/>
            <person name="Wright S.I."/>
        </authorList>
    </citation>
    <scope>NUCLEOTIDE SEQUENCE [LARGE SCALE GENOMIC DNA]</scope>
    <source>
        <strain evidence="3">cv. Monte Gargano</strain>
    </source>
</reference>
<dbReference type="PANTHER" id="PTHR33133:SF1">
    <property type="entry name" value="EXPRESSED PROTEIN-RELATED"/>
    <property type="match status" value="1"/>
</dbReference>
<feature type="transmembrane region" description="Helical" evidence="1">
    <location>
        <begin position="95"/>
        <end position="119"/>
    </location>
</feature>
<evidence type="ECO:0000313" key="3">
    <source>
        <dbReference type="Proteomes" id="UP000029121"/>
    </source>
</evidence>
<dbReference type="STRING" id="81985.R0G9U4"/>
<evidence type="ECO:0000256" key="1">
    <source>
        <dbReference type="SAM" id="Phobius"/>
    </source>
</evidence>
<keyword evidence="1" id="KW-0472">Membrane</keyword>
<dbReference type="Proteomes" id="UP000029121">
    <property type="component" value="Unassembled WGS sequence"/>
</dbReference>